<comment type="similarity">
    <text evidence="4">Belongs to the MT-A70-like family.</text>
</comment>
<dbReference type="RefSeq" id="WP_140095529.1">
    <property type="nucleotide sequence ID" value="NZ_JABCMA010000006.1"/>
</dbReference>
<name>A0A7Y0MUL0_VIBAL</name>
<dbReference type="EMBL" id="JABCMA010000006">
    <property type="protein sequence ID" value="NMR73650.1"/>
    <property type="molecule type" value="Genomic_DNA"/>
</dbReference>
<reference evidence="5 6" key="1">
    <citation type="submission" date="2020-04" db="EMBL/GenBank/DDBJ databases">
        <title>Whole-genome sequencing of Vibrio spp. from China reveals different genetic environments of blaCTX-M-14 among diverse lineages.</title>
        <authorList>
            <person name="Zheng Z."/>
            <person name="Ye L."/>
            <person name="Chen S."/>
        </authorList>
    </citation>
    <scope>NUCLEOTIDE SEQUENCE [LARGE SCALE GENOMIC DNA]</scope>
    <source>
        <strain evidence="5 6">Vb1636</strain>
    </source>
</reference>
<dbReference type="PANTHER" id="PTHR12829">
    <property type="entry name" value="N6-ADENOSINE-METHYLTRANSFERASE"/>
    <property type="match status" value="1"/>
</dbReference>
<evidence type="ECO:0000256" key="1">
    <source>
        <dbReference type="ARBA" id="ARBA00022603"/>
    </source>
</evidence>
<dbReference type="SUPFAM" id="SSF53335">
    <property type="entry name" value="S-adenosyl-L-methionine-dependent methyltransferases"/>
    <property type="match status" value="1"/>
</dbReference>
<dbReference type="GO" id="GO:0008168">
    <property type="term" value="F:methyltransferase activity"/>
    <property type="evidence" value="ECO:0007669"/>
    <property type="project" value="UniProtKB-KW"/>
</dbReference>
<dbReference type="Pfam" id="PF05063">
    <property type="entry name" value="MT-A70"/>
    <property type="match status" value="1"/>
</dbReference>
<dbReference type="InterPro" id="IPR002052">
    <property type="entry name" value="DNA_methylase_N6_adenine_CS"/>
</dbReference>
<keyword evidence="3" id="KW-0949">S-adenosyl-L-methionine</keyword>
<protein>
    <submittedName>
        <fullName evidence="5">Adenine methylase</fullName>
    </submittedName>
</protein>
<evidence type="ECO:0000256" key="2">
    <source>
        <dbReference type="ARBA" id="ARBA00022679"/>
    </source>
</evidence>
<dbReference type="AlphaFoldDB" id="A0A7Y0MUL0"/>
<dbReference type="PANTHER" id="PTHR12829:SF7">
    <property type="entry name" value="N6-ADENOSINE-METHYLTRANSFERASE CATALYTIC SUBUNIT"/>
    <property type="match status" value="1"/>
</dbReference>
<evidence type="ECO:0000256" key="3">
    <source>
        <dbReference type="ARBA" id="ARBA00022691"/>
    </source>
</evidence>
<sequence>MKYDVIYADPPWQFSSKRTGGSMKSGASQKYPTMTIDDLKKMPVGELASDNCYLIMWYVNAMPKEACDLAEAWGFTVKNINGLVWGKETVNGLPFFGLGYHTRAGTESALIAVKGKPKPASRSVRSFFTAPVGEHSAKPQEGRDKVENIAGRFARKLELFHRGEPRNGWDVFGNQSAPSLILDEVGFRKPYLAEIQLQYEELEKWKKN</sequence>
<keyword evidence="1 5" id="KW-0489">Methyltransferase</keyword>
<dbReference type="GO" id="GO:0032259">
    <property type="term" value="P:methylation"/>
    <property type="evidence" value="ECO:0007669"/>
    <property type="project" value="UniProtKB-KW"/>
</dbReference>
<evidence type="ECO:0000256" key="4">
    <source>
        <dbReference type="PROSITE-ProRule" id="PRU00489"/>
    </source>
</evidence>
<evidence type="ECO:0000313" key="6">
    <source>
        <dbReference type="Proteomes" id="UP000565155"/>
    </source>
</evidence>
<dbReference type="PROSITE" id="PS51143">
    <property type="entry name" value="MT_A70"/>
    <property type="match status" value="1"/>
</dbReference>
<organism evidence="5 6">
    <name type="scientific">Vibrio alginolyticus</name>
    <dbReference type="NCBI Taxonomy" id="663"/>
    <lineage>
        <taxon>Bacteria</taxon>
        <taxon>Pseudomonadati</taxon>
        <taxon>Pseudomonadota</taxon>
        <taxon>Gammaproteobacteria</taxon>
        <taxon>Vibrionales</taxon>
        <taxon>Vibrionaceae</taxon>
        <taxon>Vibrio</taxon>
    </lineage>
</organism>
<comment type="caution">
    <text evidence="5">The sequence shown here is derived from an EMBL/GenBank/DDBJ whole genome shotgun (WGS) entry which is preliminary data.</text>
</comment>
<dbReference type="InterPro" id="IPR029063">
    <property type="entry name" value="SAM-dependent_MTases_sf"/>
</dbReference>
<dbReference type="InterPro" id="IPR007757">
    <property type="entry name" value="MT-A70-like"/>
</dbReference>
<dbReference type="GO" id="GO:0003676">
    <property type="term" value="F:nucleic acid binding"/>
    <property type="evidence" value="ECO:0007669"/>
    <property type="project" value="InterPro"/>
</dbReference>
<keyword evidence="2" id="KW-0808">Transferase</keyword>
<proteinExistence type="inferred from homology"/>
<gene>
    <name evidence="5" type="ORF">HKB35_08495</name>
</gene>
<dbReference type="PROSITE" id="PS00092">
    <property type="entry name" value="N6_MTASE"/>
    <property type="match status" value="1"/>
</dbReference>
<accession>A0A7Y0MUL0</accession>
<dbReference type="Proteomes" id="UP000565155">
    <property type="component" value="Unassembled WGS sequence"/>
</dbReference>
<evidence type="ECO:0000313" key="5">
    <source>
        <dbReference type="EMBL" id="NMR73650.1"/>
    </source>
</evidence>